<sequence length="210" mass="24734">MKNIFFILIIFFNCLSVSLASPIHFNPKTILSKDKLLTGNIPYIKNKEFKLLNKQIHSELFKDYDETRIEFFSEILYQDEDYLTLKVHKEIQGGRSYSREQYFVIDLKQKKILNLFEILDHYDISASEIENQISKQLKTINETELSNESFENFQLTELAYFYNEHPEIIILNDKTSFYLNNNILGISFDIGVASYAFEFKVAHESLKAIL</sequence>
<feature type="chain" id="PRO_5006012261" description="DUF3298 domain-containing protein" evidence="1">
    <location>
        <begin position="21"/>
        <end position="210"/>
    </location>
</feature>
<evidence type="ECO:0000313" key="2">
    <source>
        <dbReference type="EMBL" id="ALH94443.1"/>
    </source>
</evidence>
<dbReference type="Proteomes" id="UP000064939">
    <property type="component" value="Chromosome"/>
</dbReference>
<dbReference type="KEGG" id="aei:AOY20_02195"/>
<keyword evidence="1" id="KW-0732">Signal</keyword>
<name>A0A0N7GXD9_9GAMM</name>
<dbReference type="EMBL" id="CP012808">
    <property type="protein sequence ID" value="ALH94443.1"/>
    <property type="molecule type" value="Genomic_DNA"/>
</dbReference>
<keyword evidence="3" id="KW-1185">Reference proteome</keyword>
<accession>A0A0N7GXD9</accession>
<evidence type="ECO:0000313" key="3">
    <source>
        <dbReference type="Proteomes" id="UP000064939"/>
    </source>
</evidence>
<reference evidence="2 3" key="1">
    <citation type="journal article" date="2015" name="Int. J. Syst. Evol. Microbiol.">
        <title>Acinetobacter equi sp. nov. isolated from horse faeces.</title>
        <authorList>
            <person name="Poppel M.T."/>
            <person name="Skiebe E."/>
            <person name="Laue M."/>
            <person name="Bergmann H."/>
            <person name="Ebersberger I."/>
            <person name="Garn T."/>
            <person name="Fruth A."/>
            <person name="Baumgardt S."/>
            <person name="Busse H.J."/>
            <person name="Wilharm G."/>
        </authorList>
    </citation>
    <scope>NUCLEOTIDE SEQUENCE [LARGE SCALE GENOMIC DNA]</scope>
    <source>
        <strain evidence="2 3">114</strain>
    </source>
</reference>
<dbReference type="RefSeq" id="WP_054580356.1">
    <property type="nucleotide sequence ID" value="NZ_CP012808.1"/>
</dbReference>
<dbReference type="AlphaFoldDB" id="A0A0N7GXD9"/>
<proteinExistence type="predicted"/>
<dbReference type="STRING" id="1324350.AOY20_02195"/>
<organism evidence="2 3">
    <name type="scientific">Acinetobacter equi</name>
    <dbReference type="NCBI Taxonomy" id="1324350"/>
    <lineage>
        <taxon>Bacteria</taxon>
        <taxon>Pseudomonadati</taxon>
        <taxon>Pseudomonadota</taxon>
        <taxon>Gammaproteobacteria</taxon>
        <taxon>Moraxellales</taxon>
        <taxon>Moraxellaceae</taxon>
        <taxon>Acinetobacter</taxon>
    </lineage>
</organism>
<evidence type="ECO:0008006" key="4">
    <source>
        <dbReference type="Google" id="ProtNLM"/>
    </source>
</evidence>
<evidence type="ECO:0000256" key="1">
    <source>
        <dbReference type="SAM" id="SignalP"/>
    </source>
</evidence>
<feature type="signal peptide" evidence="1">
    <location>
        <begin position="1"/>
        <end position="20"/>
    </location>
</feature>
<protein>
    <recommendedName>
        <fullName evidence="4">DUF3298 domain-containing protein</fullName>
    </recommendedName>
</protein>
<gene>
    <name evidence="2" type="ORF">AOY20_02195</name>
</gene>
<dbReference type="OrthoDB" id="6695030at2"/>